<evidence type="ECO:0000256" key="5">
    <source>
        <dbReference type="ARBA" id="ARBA00023004"/>
    </source>
</evidence>
<dbReference type="Gene3D" id="2.60.120.650">
    <property type="entry name" value="Cupin"/>
    <property type="match status" value="1"/>
</dbReference>
<keyword evidence="4" id="KW-0560">Oxidoreductase</keyword>
<keyword evidence="3" id="KW-0223">Dioxygenase</keyword>
<evidence type="ECO:0000259" key="6">
    <source>
        <dbReference type="PROSITE" id="PS51184"/>
    </source>
</evidence>
<reference evidence="7 8" key="1">
    <citation type="journal article" date="2012" name="J. Bacteriol.">
        <title>Complete genome sequence of the B12-producing Shimwellia blattae strain DSM 4481, isolated from a cockroach.</title>
        <authorList>
            <person name="Brzuszkiewicz E."/>
            <person name="Waschkowitz T."/>
            <person name="Wiezer A."/>
            <person name="Daniel R."/>
        </authorList>
    </citation>
    <scope>NUCLEOTIDE SEQUENCE [LARGE SCALE GENOMIC DNA]</scope>
    <source>
        <strain evidence="8">ATCC 29907 / DSM 4481 / JCM 1650 / NBRC 105725 / CDC 9005-74</strain>
    </source>
</reference>
<keyword evidence="2" id="KW-0479">Metal-binding</keyword>
<evidence type="ECO:0000313" key="7">
    <source>
        <dbReference type="EMBL" id="AFJ47465.1"/>
    </source>
</evidence>
<name>I2BAB1_SHIBC</name>
<dbReference type="GO" id="GO:0016706">
    <property type="term" value="F:2-oxoglutarate-dependent dioxygenase activity"/>
    <property type="evidence" value="ECO:0007669"/>
    <property type="project" value="TreeGrafter"/>
</dbReference>
<dbReference type="PROSITE" id="PS51184">
    <property type="entry name" value="JMJC"/>
    <property type="match status" value="1"/>
</dbReference>
<dbReference type="Proteomes" id="UP000001955">
    <property type="component" value="Chromosome"/>
</dbReference>
<comment type="cofactor">
    <cofactor evidence="1">
        <name>Fe(2+)</name>
        <dbReference type="ChEBI" id="CHEBI:29033"/>
    </cofactor>
</comment>
<dbReference type="GO" id="GO:0046872">
    <property type="term" value="F:metal ion binding"/>
    <property type="evidence" value="ECO:0007669"/>
    <property type="project" value="UniProtKB-KW"/>
</dbReference>
<dbReference type="PANTHER" id="PTHR13096">
    <property type="entry name" value="MINA53 MYC INDUCED NUCLEAR ANTIGEN"/>
    <property type="match status" value="1"/>
</dbReference>
<dbReference type="SUPFAM" id="SSF51197">
    <property type="entry name" value="Clavaminate synthase-like"/>
    <property type="match status" value="1"/>
</dbReference>
<sequence>MQKKDDPLYSRSGTQPDDNMDYHIALNQADFIQRYWQKKPVVLKRGFINFIDPITPDELAGLAMETEVDSRLVSHLEGQWDVRHGPFESYDHLGETNWSLLVQAVNHWHEATTGLMHAFRFLPDWRTDDLMISFSVPGGGVGPHLDQYDVFIIQGTGRRRWRVGEKLPLKQHCPHPDLLQVDPFEAIIDEEMEPGDILYIPPGFPHEGYALENSLNYSVGFRAPNTRELISGFADYVLQRELGNQYYSDPDLPARENPADILPAELEKARTMMLELIHQPEQFTRWFGEFISQSRHELDIAPPEPPYQPDEIYDALKQGETLTRLGGLRVLRIGNEVYVNGELIDSPHRPALSALAQHIELREEAFGDALEDPVFLAMLAALVNSGYWYFAG</sequence>
<dbReference type="Pfam" id="PF08007">
    <property type="entry name" value="JmjC_2"/>
    <property type="match status" value="1"/>
</dbReference>
<accession>I2BAB1</accession>
<evidence type="ECO:0000256" key="4">
    <source>
        <dbReference type="ARBA" id="ARBA00023002"/>
    </source>
</evidence>
<dbReference type="AlphaFoldDB" id="I2BAB1"/>
<dbReference type="STRING" id="630626.EBL_c23760"/>
<keyword evidence="8" id="KW-1185">Reference proteome</keyword>
<dbReference type="PANTHER" id="PTHR13096:SF8">
    <property type="entry name" value="RIBOSOMAL OXYGENASE 1"/>
    <property type="match status" value="1"/>
</dbReference>
<dbReference type="InterPro" id="IPR046799">
    <property type="entry name" value="ROXA-like_wH"/>
</dbReference>
<dbReference type="HOGENOM" id="CLU_039125_0_0_6"/>
<feature type="domain" description="JmjC" evidence="6">
    <location>
        <begin position="111"/>
        <end position="238"/>
    </location>
</feature>
<evidence type="ECO:0000313" key="8">
    <source>
        <dbReference type="Proteomes" id="UP000001955"/>
    </source>
</evidence>
<dbReference type="KEGG" id="ebt:EBL_c23760"/>
<dbReference type="PATRIC" id="fig|630626.3.peg.2299"/>
<dbReference type="Pfam" id="PF20514">
    <property type="entry name" value="WHD_ROXA"/>
    <property type="match status" value="1"/>
</dbReference>
<keyword evidence="5" id="KW-0408">Iron</keyword>
<dbReference type="eggNOG" id="COG2850">
    <property type="taxonomic scope" value="Bacteria"/>
</dbReference>
<gene>
    <name evidence="7" type="primary">ycfD</name>
    <name evidence="7" type="ordered locus">EBL_c23760</name>
</gene>
<proteinExistence type="predicted"/>
<dbReference type="InterPro" id="IPR003347">
    <property type="entry name" value="JmjC_dom"/>
</dbReference>
<dbReference type="SMART" id="SM00558">
    <property type="entry name" value="JmjC"/>
    <property type="match status" value="1"/>
</dbReference>
<protein>
    <submittedName>
        <fullName evidence="7">Cupin superfamily protein family</fullName>
    </submittedName>
</protein>
<evidence type="ECO:0000256" key="1">
    <source>
        <dbReference type="ARBA" id="ARBA00001954"/>
    </source>
</evidence>
<evidence type="ECO:0000256" key="3">
    <source>
        <dbReference type="ARBA" id="ARBA00022964"/>
    </source>
</evidence>
<dbReference type="Gene3D" id="3.40.366.30">
    <property type="entry name" value="50S ribosomal protein L16 arginine hydroxylase, Chain A, Domain 2"/>
    <property type="match status" value="1"/>
</dbReference>
<organism evidence="7 8">
    <name type="scientific">Shimwellia blattae (strain ATCC 29907 / DSM 4481 / JCM 1650 / NBRC 105725 / CDC 9005-74)</name>
    <name type="common">Escherichia blattae</name>
    <dbReference type="NCBI Taxonomy" id="630626"/>
    <lineage>
        <taxon>Bacteria</taxon>
        <taxon>Pseudomonadati</taxon>
        <taxon>Pseudomonadota</taxon>
        <taxon>Gammaproteobacteria</taxon>
        <taxon>Enterobacterales</taxon>
        <taxon>Enterobacteriaceae</taxon>
        <taxon>Shimwellia</taxon>
    </lineage>
</organism>
<dbReference type="EMBL" id="CP001560">
    <property type="protein sequence ID" value="AFJ47465.1"/>
    <property type="molecule type" value="Genomic_DNA"/>
</dbReference>
<evidence type="ECO:0000256" key="2">
    <source>
        <dbReference type="ARBA" id="ARBA00022723"/>
    </source>
</evidence>
<dbReference type="InterPro" id="IPR039994">
    <property type="entry name" value="NO66-like"/>
</dbReference>